<dbReference type="Pfam" id="PF13739">
    <property type="entry name" value="PdaC"/>
    <property type="match status" value="1"/>
</dbReference>
<dbReference type="InterPro" id="IPR037126">
    <property type="entry name" value="PdaC/RsiV-like_sf"/>
</dbReference>
<evidence type="ECO:0000259" key="2">
    <source>
        <dbReference type="Pfam" id="PF13739"/>
    </source>
</evidence>
<proteinExistence type="predicted"/>
<feature type="domain" description="DUF3298" evidence="1">
    <location>
        <begin position="171"/>
        <end position="248"/>
    </location>
</feature>
<dbReference type="PROSITE" id="PS51257">
    <property type="entry name" value="PROKAR_LIPOPROTEIN"/>
    <property type="match status" value="1"/>
</dbReference>
<evidence type="ECO:0000259" key="1">
    <source>
        <dbReference type="Pfam" id="PF11738"/>
    </source>
</evidence>
<dbReference type="KEGG" id="cst:CLOST_0439"/>
<dbReference type="BioCyc" id="CSTI499177:GJE9-452-MONOMER"/>
<dbReference type="STRING" id="1511.CLOST_0439"/>
<dbReference type="InterPro" id="IPR021729">
    <property type="entry name" value="DUF3298"/>
</dbReference>
<dbReference type="AlphaFoldDB" id="E3PVK2"/>
<dbReference type="EMBL" id="FP565809">
    <property type="protein sequence ID" value="CBH20569.1"/>
    <property type="molecule type" value="Genomic_DNA"/>
</dbReference>
<dbReference type="Proteomes" id="UP000007041">
    <property type="component" value="Chromosome"/>
</dbReference>
<dbReference type="eggNOG" id="COG5513">
    <property type="taxonomic scope" value="Bacteria"/>
</dbReference>
<feature type="domain" description="Deacetylase PdaC" evidence="2">
    <location>
        <begin position="64"/>
        <end position="153"/>
    </location>
</feature>
<gene>
    <name evidence="3" type="ordered locus">CLOST_0439</name>
</gene>
<organism evidence="3 4">
    <name type="scientific">Acetoanaerobium sticklandii (strain ATCC 12662 / DSM 519 / JCM 1433 / CCUG 9281 / NCIMB 10654 / HF)</name>
    <name type="common">Clostridium sticklandii</name>
    <dbReference type="NCBI Taxonomy" id="499177"/>
    <lineage>
        <taxon>Bacteria</taxon>
        <taxon>Bacillati</taxon>
        <taxon>Bacillota</taxon>
        <taxon>Clostridia</taxon>
        <taxon>Peptostreptococcales</taxon>
        <taxon>Filifactoraceae</taxon>
        <taxon>Acetoanaerobium</taxon>
    </lineage>
</organism>
<evidence type="ECO:0000313" key="4">
    <source>
        <dbReference type="Proteomes" id="UP000007041"/>
    </source>
</evidence>
<evidence type="ECO:0000313" key="3">
    <source>
        <dbReference type="EMBL" id="CBH20569.1"/>
    </source>
</evidence>
<dbReference type="Gene3D" id="3.30.565.40">
    <property type="entry name" value="Fervidobacterium nodosum Rt17-B1 like"/>
    <property type="match status" value="1"/>
</dbReference>
<keyword evidence="4" id="KW-1185">Reference proteome</keyword>
<name>E3PVK2_ACESD</name>
<sequence length="268" mass="30276">MRKLLLLNMITIIVVTLTACSVIEKPESFTNAVTSSKKNASYDAKATASLPQPVEIRIESDFGETEAFSYDIKYPVISNLQNQNTQAALNLKLKNQVYNYMNNIKSLSKSNSKAESFVPYSVTTDFEIKTSNQNILSMVATYTQNTGKANPVTALATYNIDTSSGKELSLEDLFKSDFDYKNVINKEITNQIKKDISGKVYFQEKNLRFVSISQMPQFYIEDGNLYIQFDIYEIAPYATGTPVFLIPNEIIYSGLKEQYKPMLLNQVD</sequence>
<dbReference type="Gene3D" id="3.90.640.20">
    <property type="entry name" value="Heat-shock cognate protein, ATPase"/>
    <property type="match status" value="1"/>
</dbReference>
<dbReference type="InterPro" id="IPR025303">
    <property type="entry name" value="PdaC"/>
</dbReference>
<reference evidence="4" key="1">
    <citation type="journal article" date="2010" name="BMC Genomics">
        <title>Clostridium sticklandii, a specialist in amino acid degradation:revisiting its metabolism through its genome sequence.</title>
        <authorList>
            <person name="Fonknechten N."/>
            <person name="Chaussonnerie S."/>
            <person name="Tricot S."/>
            <person name="Lajus A."/>
            <person name="Andreesen J.R."/>
            <person name="Perchat N."/>
            <person name="Pelletier E."/>
            <person name="Gouyvenoux M."/>
            <person name="Barbe V."/>
            <person name="Salanoubat M."/>
            <person name="Le Paslier D."/>
            <person name="Weissenbach J."/>
            <person name="Cohen G.N."/>
            <person name="Kreimeyer A."/>
        </authorList>
    </citation>
    <scope>NUCLEOTIDE SEQUENCE [LARGE SCALE GENOMIC DNA]</scope>
    <source>
        <strain evidence="4">ATCC 12662 / DSM 519 / JCM 1433 / CCUG 9281 / NCIMB 10654 / HF</strain>
    </source>
</reference>
<accession>E3PVK2</accession>
<dbReference type="HOGENOM" id="CLU_085048_1_1_9"/>
<protein>
    <recommendedName>
        <fullName evidence="5">DUF3298 domain-containing protein</fullName>
    </recommendedName>
</protein>
<dbReference type="Pfam" id="PF11738">
    <property type="entry name" value="DUF3298"/>
    <property type="match status" value="1"/>
</dbReference>
<evidence type="ECO:0008006" key="5">
    <source>
        <dbReference type="Google" id="ProtNLM"/>
    </source>
</evidence>